<protein>
    <recommendedName>
        <fullName evidence="4">Secreted protein</fullName>
    </recommendedName>
</protein>
<dbReference type="AlphaFoldDB" id="A0A0E0JWA2"/>
<dbReference type="HOGENOM" id="CLU_2692042_0_0_1"/>
<dbReference type="Proteomes" id="UP000026962">
    <property type="component" value="Chromosome 2"/>
</dbReference>
<keyword evidence="1" id="KW-0732">Signal</keyword>
<sequence>MNLNLLLAASAAATATASGMPAASLALKSFLRILPDGFLGMESKHRNLDSGIVPTAMMMSSVLEHDLVVATSGC</sequence>
<evidence type="ECO:0008006" key="4">
    <source>
        <dbReference type="Google" id="ProtNLM"/>
    </source>
</evidence>
<feature type="chain" id="PRO_5002364607" description="Secreted protein" evidence="1">
    <location>
        <begin position="18"/>
        <end position="74"/>
    </location>
</feature>
<proteinExistence type="predicted"/>
<name>A0A0E0JWA2_ORYPU</name>
<evidence type="ECO:0000313" key="2">
    <source>
        <dbReference type="EnsemblPlants" id="OPUNC02G05090.1"/>
    </source>
</evidence>
<evidence type="ECO:0000256" key="1">
    <source>
        <dbReference type="SAM" id="SignalP"/>
    </source>
</evidence>
<dbReference type="Gramene" id="OPUNC02G05090.1">
    <property type="protein sequence ID" value="OPUNC02G05090.1"/>
    <property type="gene ID" value="OPUNC02G05090"/>
</dbReference>
<accession>A0A0E0JWA2</accession>
<reference evidence="2" key="2">
    <citation type="submission" date="2018-05" db="EMBL/GenBank/DDBJ databases">
        <title>OpunRS2 (Oryza punctata Reference Sequence Version 2).</title>
        <authorList>
            <person name="Zhang J."/>
            <person name="Kudrna D."/>
            <person name="Lee S."/>
            <person name="Talag J."/>
            <person name="Welchert J."/>
            <person name="Wing R.A."/>
        </authorList>
    </citation>
    <scope>NUCLEOTIDE SEQUENCE [LARGE SCALE GENOMIC DNA]</scope>
</reference>
<organism evidence="2">
    <name type="scientific">Oryza punctata</name>
    <name type="common">Red rice</name>
    <dbReference type="NCBI Taxonomy" id="4537"/>
    <lineage>
        <taxon>Eukaryota</taxon>
        <taxon>Viridiplantae</taxon>
        <taxon>Streptophyta</taxon>
        <taxon>Embryophyta</taxon>
        <taxon>Tracheophyta</taxon>
        <taxon>Spermatophyta</taxon>
        <taxon>Magnoliopsida</taxon>
        <taxon>Liliopsida</taxon>
        <taxon>Poales</taxon>
        <taxon>Poaceae</taxon>
        <taxon>BOP clade</taxon>
        <taxon>Oryzoideae</taxon>
        <taxon>Oryzeae</taxon>
        <taxon>Oryzinae</taxon>
        <taxon>Oryza</taxon>
    </lineage>
</organism>
<reference evidence="2" key="1">
    <citation type="submission" date="2015-04" db="UniProtKB">
        <authorList>
            <consortium name="EnsemblPlants"/>
        </authorList>
    </citation>
    <scope>IDENTIFICATION</scope>
</reference>
<keyword evidence="3" id="KW-1185">Reference proteome</keyword>
<feature type="signal peptide" evidence="1">
    <location>
        <begin position="1"/>
        <end position="17"/>
    </location>
</feature>
<evidence type="ECO:0000313" key="3">
    <source>
        <dbReference type="Proteomes" id="UP000026962"/>
    </source>
</evidence>
<dbReference type="EnsemblPlants" id="OPUNC02G05090.1">
    <property type="protein sequence ID" value="OPUNC02G05090.1"/>
    <property type="gene ID" value="OPUNC02G05090"/>
</dbReference>